<comment type="caution">
    <text evidence="2">The sequence shown here is derived from an EMBL/GenBank/DDBJ whole genome shotgun (WGS) entry which is preliminary data.</text>
</comment>
<evidence type="ECO:0000259" key="1">
    <source>
        <dbReference type="Pfam" id="PF18733"/>
    </source>
</evidence>
<dbReference type="EMBL" id="RCHE01000047">
    <property type="protein sequence ID" value="RLL39531.1"/>
    <property type="molecule type" value="Genomic_DNA"/>
</dbReference>
<name>A0ABX9U376_9GAMM</name>
<dbReference type="Proteomes" id="UP000273105">
    <property type="component" value="Unassembled WGS sequence"/>
</dbReference>
<reference evidence="2 3" key="1">
    <citation type="submission" date="2018-09" db="EMBL/GenBank/DDBJ databases">
        <title>The draft genome of Acinetobacter sp. strains.</title>
        <authorList>
            <person name="Qin J."/>
            <person name="Feng Y."/>
            <person name="Zong Z."/>
        </authorList>
    </citation>
    <scope>NUCLEOTIDE SEQUENCE [LARGE SCALE GENOMIC DNA]</scope>
    <source>
        <strain evidence="2 3">WCHAc060001</strain>
    </source>
</reference>
<protein>
    <recommendedName>
        <fullName evidence="1">LA2681-like HEPN domain-containing protein</fullName>
    </recommendedName>
</protein>
<dbReference type="InterPro" id="IPR040826">
    <property type="entry name" value="HEPN_LA2681"/>
</dbReference>
<evidence type="ECO:0000313" key="3">
    <source>
        <dbReference type="Proteomes" id="UP000273105"/>
    </source>
</evidence>
<dbReference type="Pfam" id="PF18733">
    <property type="entry name" value="HEPN_LA2681"/>
    <property type="match status" value="1"/>
</dbReference>
<proteinExistence type="predicted"/>
<dbReference type="RefSeq" id="WP_121533211.1">
    <property type="nucleotide sequence ID" value="NZ_RCHE01000047.1"/>
</dbReference>
<evidence type="ECO:0000313" key="2">
    <source>
        <dbReference type="EMBL" id="RLL39531.1"/>
    </source>
</evidence>
<sequence>ECCEGYFYYILANCSSEIYKYQDEHWFSKNLITTVNLYEKSLYILKKTNDNHGLLSFVLTNFGNFLSSIGRSFCAQYYWDQAIKMDNNPVALVAKAQGVIFRSSQLYDQSHVNIHYYFANQLIKQAYMSFDALEEEQKIPLKETGDLYHFTCWYQEHFQDTDFDYVKEYKQKTKTKAELRYLVWSAENKLFLNDLNDLFEDEIVLQDILGLPDMTYKINSSLSLKESLVYHSNFDELRNEYTYARFLIFQASEIKTDTQHFYNKTYPHVYDTLHAIDNLKTSQMKSAFRILYSIFDKISYFLAKYLDLEMNDRQITFSKVFGWNENRKFKPHDKLKDSKNYFLHALFYILKEIESDQLNGHDKVSELNSREKIEKPRLSKIRNCLEHRSFRVIDDFGYELNTKFDMTSEFAYQNLKEQENTLMEQGKAKSIEYLEILEKIKEKEKKANYILEIPLSEFESSLMDLIRLVRNSLMYLSFAVQFEENMKSASEDLILHGVVPLK</sequence>
<gene>
    <name evidence="2" type="ORF">D9K79_15090</name>
</gene>
<keyword evidence="3" id="KW-1185">Reference proteome</keyword>
<feature type="non-terminal residue" evidence="2">
    <location>
        <position position="1"/>
    </location>
</feature>
<accession>A0ABX9U376</accession>
<organism evidence="2 3">
    <name type="scientific">Acinetobacter cumulans</name>
    <dbReference type="NCBI Taxonomy" id="2136182"/>
    <lineage>
        <taxon>Bacteria</taxon>
        <taxon>Pseudomonadati</taxon>
        <taxon>Pseudomonadota</taxon>
        <taxon>Gammaproteobacteria</taxon>
        <taxon>Moraxellales</taxon>
        <taxon>Moraxellaceae</taxon>
        <taxon>Acinetobacter</taxon>
    </lineage>
</organism>
<feature type="domain" description="LA2681-like HEPN" evidence="1">
    <location>
        <begin position="225"/>
        <end position="424"/>
    </location>
</feature>